<keyword evidence="1" id="KW-0732">Signal</keyword>
<gene>
    <name evidence="2" type="ORF">PG996_010492</name>
</gene>
<dbReference type="Proteomes" id="UP001446871">
    <property type="component" value="Unassembled WGS sequence"/>
</dbReference>
<comment type="caution">
    <text evidence="2">The sequence shown here is derived from an EMBL/GenBank/DDBJ whole genome shotgun (WGS) entry which is preliminary data.</text>
</comment>
<dbReference type="EMBL" id="JAQQWM010000006">
    <property type="protein sequence ID" value="KAK8060562.1"/>
    <property type="molecule type" value="Genomic_DNA"/>
</dbReference>
<evidence type="ECO:0000313" key="3">
    <source>
        <dbReference type="Proteomes" id="UP001446871"/>
    </source>
</evidence>
<protein>
    <submittedName>
        <fullName evidence="2">Uncharacterized protein</fullName>
    </submittedName>
</protein>
<organism evidence="2 3">
    <name type="scientific">Apiospora saccharicola</name>
    <dbReference type="NCBI Taxonomy" id="335842"/>
    <lineage>
        <taxon>Eukaryota</taxon>
        <taxon>Fungi</taxon>
        <taxon>Dikarya</taxon>
        <taxon>Ascomycota</taxon>
        <taxon>Pezizomycotina</taxon>
        <taxon>Sordariomycetes</taxon>
        <taxon>Xylariomycetidae</taxon>
        <taxon>Amphisphaeriales</taxon>
        <taxon>Apiosporaceae</taxon>
        <taxon>Apiospora</taxon>
    </lineage>
</organism>
<accession>A0ABR1UPE0</accession>
<keyword evidence="3" id="KW-1185">Reference proteome</keyword>
<name>A0ABR1UPE0_9PEZI</name>
<sequence>MQYATTILLGLLATTGVTAPIKRQSIGERSTIEKRADGPLKVSLDTDFFDGSFNDFFAGLAAQLLETNLGEADTKMPRFAGPYRAVTLDTRNGTAAARCQLIDNNGMVVTLVRGANVDVSFGDGGNGPWRAQNGRAFTVKQIKCDPNFKSANSAAAN</sequence>
<evidence type="ECO:0000256" key="1">
    <source>
        <dbReference type="SAM" id="SignalP"/>
    </source>
</evidence>
<evidence type="ECO:0000313" key="2">
    <source>
        <dbReference type="EMBL" id="KAK8060562.1"/>
    </source>
</evidence>
<feature type="chain" id="PRO_5046539405" evidence="1">
    <location>
        <begin position="20"/>
        <end position="157"/>
    </location>
</feature>
<feature type="signal peptide" evidence="1">
    <location>
        <begin position="1"/>
        <end position="19"/>
    </location>
</feature>
<proteinExistence type="predicted"/>
<reference evidence="2 3" key="1">
    <citation type="submission" date="2023-01" db="EMBL/GenBank/DDBJ databases">
        <title>Analysis of 21 Apiospora genomes using comparative genomics revels a genus with tremendous synthesis potential of carbohydrate active enzymes and secondary metabolites.</title>
        <authorList>
            <person name="Sorensen T."/>
        </authorList>
    </citation>
    <scope>NUCLEOTIDE SEQUENCE [LARGE SCALE GENOMIC DNA]</scope>
    <source>
        <strain evidence="2 3">CBS 83171</strain>
    </source>
</reference>